<feature type="transmembrane region" description="Helical" evidence="1">
    <location>
        <begin position="63"/>
        <end position="89"/>
    </location>
</feature>
<dbReference type="EMBL" id="JBHSEG010000008">
    <property type="protein sequence ID" value="MFC4455158.1"/>
    <property type="molecule type" value="Genomic_DNA"/>
</dbReference>
<keyword evidence="1" id="KW-0472">Membrane</keyword>
<gene>
    <name evidence="2" type="ORF">ACFO0P_15375</name>
</gene>
<evidence type="ECO:0000256" key="1">
    <source>
        <dbReference type="SAM" id="Phobius"/>
    </source>
</evidence>
<name>A0ABV8YAJ5_9DEIO</name>
<evidence type="ECO:0000313" key="3">
    <source>
        <dbReference type="Proteomes" id="UP001595939"/>
    </source>
</evidence>
<accession>A0ABV8YAJ5</accession>
<organism evidence="2 3">
    <name type="scientific">Deinococcus sonorensis</name>
    <dbReference type="NCBI Taxonomy" id="309891"/>
    <lineage>
        <taxon>Bacteria</taxon>
        <taxon>Thermotogati</taxon>
        <taxon>Deinococcota</taxon>
        <taxon>Deinococci</taxon>
        <taxon>Deinococcales</taxon>
        <taxon>Deinococcaceae</taxon>
        <taxon>Deinococcus</taxon>
    </lineage>
</organism>
<dbReference type="RefSeq" id="WP_380129876.1">
    <property type="nucleotide sequence ID" value="NZ_JBHSEG010000008.1"/>
</dbReference>
<sequence length="143" mass="15745">MQVELSTLPPDRLVSGSRWRGMRPLEPGEVHLPPSPAEPTRRLPLRMQFNVLLLGLEQILLKLMMALLVMVLIVIKVAGVVTVVALVGLTGHQLAQALHTANILDIFKLVGWGVLDASLLPSVCGFTFNGMPGWMHPWTRRNA</sequence>
<proteinExistence type="predicted"/>
<feature type="transmembrane region" description="Helical" evidence="1">
    <location>
        <begin position="109"/>
        <end position="131"/>
    </location>
</feature>
<comment type="caution">
    <text evidence="2">The sequence shown here is derived from an EMBL/GenBank/DDBJ whole genome shotgun (WGS) entry which is preliminary data.</text>
</comment>
<protein>
    <submittedName>
        <fullName evidence="2">Uncharacterized protein</fullName>
    </submittedName>
</protein>
<keyword evidence="1" id="KW-0812">Transmembrane</keyword>
<keyword evidence="1" id="KW-1133">Transmembrane helix</keyword>
<reference evidence="3" key="1">
    <citation type="journal article" date="2019" name="Int. J. Syst. Evol. Microbiol.">
        <title>The Global Catalogue of Microorganisms (GCM) 10K type strain sequencing project: providing services to taxonomists for standard genome sequencing and annotation.</title>
        <authorList>
            <consortium name="The Broad Institute Genomics Platform"/>
            <consortium name="The Broad Institute Genome Sequencing Center for Infectious Disease"/>
            <person name="Wu L."/>
            <person name="Ma J."/>
        </authorList>
    </citation>
    <scope>NUCLEOTIDE SEQUENCE [LARGE SCALE GENOMIC DNA]</scope>
    <source>
        <strain evidence="3">CCUG 39970</strain>
    </source>
</reference>
<keyword evidence="3" id="KW-1185">Reference proteome</keyword>
<evidence type="ECO:0000313" key="2">
    <source>
        <dbReference type="EMBL" id="MFC4455158.1"/>
    </source>
</evidence>
<dbReference type="Proteomes" id="UP001595939">
    <property type="component" value="Unassembled WGS sequence"/>
</dbReference>